<accession>A0A8J7GH63</accession>
<evidence type="ECO:0000313" key="2">
    <source>
        <dbReference type="EMBL" id="MBG6137228.1"/>
    </source>
</evidence>
<dbReference type="EMBL" id="JADOUF010000001">
    <property type="protein sequence ID" value="MBG6134189.1"/>
    <property type="molecule type" value="Genomic_DNA"/>
</dbReference>
<dbReference type="AlphaFoldDB" id="A0A8J7GH63"/>
<dbReference type="RefSeq" id="WP_197001452.1">
    <property type="nucleotide sequence ID" value="NZ_BONS01000057.1"/>
</dbReference>
<dbReference type="Proteomes" id="UP000622552">
    <property type="component" value="Unassembled WGS sequence"/>
</dbReference>
<name>A0A8J7GH63_9ACTN</name>
<evidence type="ECO:0000313" key="1">
    <source>
        <dbReference type="EMBL" id="MBG6134189.1"/>
    </source>
</evidence>
<protein>
    <submittedName>
        <fullName evidence="1">Uncharacterized protein</fullName>
    </submittedName>
</protein>
<keyword evidence="3" id="KW-1185">Reference proteome</keyword>
<reference evidence="1" key="1">
    <citation type="submission" date="2020-11" db="EMBL/GenBank/DDBJ databases">
        <title>Sequencing the genomes of 1000 actinobacteria strains.</title>
        <authorList>
            <person name="Klenk H.-P."/>
        </authorList>
    </citation>
    <scope>NUCLEOTIDE SEQUENCE</scope>
    <source>
        <strain evidence="1">DSM 45356</strain>
    </source>
</reference>
<comment type="caution">
    <text evidence="1">The sequence shown here is derived from an EMBL/GenBank/DDBJ whole genome shotgun (WGS) entry which is preliminary data.</text>
</comment>
<organism evidence="1 3">
    <name type="scientific">Longispora fulva</name>
    <dbReference type="NCBI Taxonomy" id="619741"/>
    <lineage>
        <taxon>Bacteria</taxon>
        <taxon>Bacillati</taxon>
        <taxon>Actinomycetota</taxon>
        <taxon>Actinomycetes</taxon>
        <taxon>Micromonosporales</taxon>
        <taxon>Micromonosporaceae</taxon>
        <taxon>Longispora</taxon>
    </lineage>
</organism>
<gene>
    <name evidence="1" type="ORF">IW245_000383</name>
    <name evidence="2" type="ORF">IW245_003422</name>
</gene>
<sequence>MTREPQCTDPRCADERLSHARFTRAQLETFTALAKARVRPVPCATFPGEYHTMRRAENLAGSADWAVYLAQPIYR</sequence>
<evidence type="ECO:0000313" key="3">
    <source>
        <dbReference type="Proteomes" id="UP000622552"/>
    </source>
</evidence>
<proteinExistence type="predicted"/>
<dbReference type="EMBL" id="JADOUF010000001">
    <property type="protein sequence ID" value="MBG6137228.1"/>
    <property type="molecule type" value="Genomic_DNA"/>
</dbReference>